<name>A0A1X0RWF2_RHIZD</name>
<gene>
    <name evidence="2" type="ORF">BCV71DRAFT_236822</name>
</gene>
<protein>
    <submittedName>
        <fullName evidence="2">Uncharacterized protein</fullName>
    </submittedName>
</protein>
<dbReference type="EMBL" id="KV921392">
    <property type="protein sequence ID" value="ORE16241.1"/>
    <property type="molecule type" value="Genomic_DNA"/>
</dbReference>
<reference evidence="2 3" key="1">
    <citation type="journal article" date="2016" name="Proc. Natl. Acad. Sci. U.S.A.">
        <title>Lipid metabolic changes in an early divergent fungus govern the establishment of a mutualistic symbiosis with endobacteria.</title>
        <authorList>
            <person name="Lastovetsky O.A."/>
            <person name="Gaspar M.L."/>
            <person name="Mondo S.J."/>
            <person name="LaButti K.M."/>
            <person name="Sandor L."/>
            <person name="Grigoriev I.V."/>
            <person name="Henry S.A."/>
            <person name="Pawlowska T.E."/>
        </authorList>
    </citation>
    <scope>NUCLEOTIDE SEQUENCE [LARGE SCALE GENOMIC DNA]</scope>
    <source>
        <strain evidence="2 3">ATCC 11559</strain>
    </source>
</reference>
<accession>A0A1X0RWF2</accession>
<proteinExistence type="predicted"/>
<feature type="compositionally biased region" description="Basic and acidic residues" evidence="1">
    <location>
        <begin position="11"/>
        <end position="45"/>
    </location>
</feature>
<dbReference type="Proteomes" id="UP000242381">
    <property type="component" value="Unassembled WGS sequence"/>
</dbReference>
<sequence>MSNGLSQEEINGLRELRELPKRQQVQDDKDEPRSFPNETRLEMKKKLPLVSSRTNLDNMPGIPAKIKKYNVDVVQHINAISKGADRPRTAAQGATEIFSDIQQILENG</sequence>
<evidence type="ECO:0000313" key="3">
    <source>
        <dbReference type="Proteomes" id="UP000242381"/>
    </source>
</evidence>
<evidence type="ECO:0000256" key="1">
    <source>
        <dbReference type="SAM" id="MobiDB-lite"/>
    </source>
</evidence>
<feature type="region of interest" description="Disordered" evidence="1">
    <location>
        <begin position="1"/>
        <end position="54"/>
    </location>
</feature>
<organism evidence="2 3">
    <name type="scientific">Rhizopus microsporus</name>
    <dbReference type="NCBI Taxonomy" id="58291"/>
    <lineage>
        <taxon>Eukaryota</taxon>
        <taxon>Fungi</taxon>
        <taxon>Fungi incertae sedis</taxon>
        <taxon>Mucoromycota</taxon>
        <taxon>Mucoromycotina</taxon>
        <taxon>Mucoromycetes</taxon>
        <taxon>Mucorales</taxon>
        <taxon>Mucorineae</taxon>
        <taxon>Rhizopodaceae</taxon>
        <taxon>Rhizopus</taxon>
    </lineage>
</organism>
<dbReference type="AlphaFoldDB" id="A0A1X0RWF2"/>
<evidence type="ECO:0000313" key="2">
    <source>
        <dbReference type="EMBL" id="ORE16241.1"/>
    </source>
</evidence>